<evidence type="ECO:0000256" key="1">
    <source>
        <dbReference type="ARBA" id="ARBA00005909"/>
    </source>
</evidence>
<dbReference type="AlphaFoldDB" id="A0A834TN13"/>
<keyword evidence="8" id="KW-1185">Reference proteome</keyword>
<reference evidence="7" key="1">
    <citation type="submission" date="2020-09" db="EMBL/GenBank/DDBJ databases">
        <title>Genome-Enabled Discovery of Anthraquinone Biosynthesis in Senna tora.</title>
        <authorList>
            <person name="Kang S.-H."/>
            <person name="Pandey R.P."/>
            <person name="Lee C.-M."/>
            <person name="Sim J.-S."/>
            <person name="Jeong J.-T."/>
            <person name="Choi B.-S."/>
            <person name="Jung M."/>
            <person name="Ginzburg D."/>
            <person name="Zhao K."/>
            <person name="Won S.Y."/>
            <person name="Oh T.-J."/>
            <person name="Yu Y."/>
            <person name="Kim N.-H."/>
            <person name="Lee O.R."/>
            <person name="Lee T.-H."/>
            <person name="Bashyal P."/>
            <person name="Kim T.-S."/>
            <person name="Lee W.-H."/>
            <person name="Kawkins C."/>
            <person name="Kim C.-K."/>
            <person name="Kim J.S."/>
            <person name="Ahn B.O."/>
            <person name="Rhee S.Y."/>
            <person name="Sohng J.K."/>
        </authorList>
    </citation>
    <scope>NUCLEOTIDE SEQUENCE</scope>
    <source>
        <tissue evidence="7">Leaf</tissue>
    </source>
</reference>
<dbReference type="GO" id="GO:0009742">
    <property type="term" value="P:brassinosteroid mediated signaling pathway"/>
    <property type="evidence" value="ECO:0007669"/>
    <property type="project" value="UniProtKB-UniRule"/>
</dbReference>
<evidence type="ECO:0000313" key="8">
    <source>
        <dbReference type="Proteomes" id="UP000634136"/>
    </source>
</evidence>
<dbReference type="GO" id="GO:0003700">
    <property type="term" value="F:DNA-binding transcription factor activity"/>
    <property type="evidence" value="ECO:0007669"/>
    <property type="project" value="UniProtKB-UniRule"/>
</dbReference>
<dbReference type="InterPro" id="IPR008540">
    <property type="entry name" value="BES1_N"/>
</dbReference>
<dbReference type="InterPro" id="IPR033264">
    <property type="entry name" value="BZR"/>
</dbReference>
<evidence type="ECO:0000256" key="3">
    <source>
        <dbReference type="ARBA" id="ARBA00023125"/>
    </source>
</evidence>
<dbReference type="Pfam" id="PF05687">
    <property type="entry name" value="BES1_N"/>
    <property type="match status" value="1"/>
</dbReference>
<dbReference type="PANTHER" id="PTHR31506:SF21">
    <property type="entry name" value="PROTEIN BZR1 HOMOLOG"/>
    <property type="match status" value="1"/>
</dbReference>
<accession>A0A834TN13</accession>
<comment type="caution">
    <text evidence="7">The sequence shown here is derived from an EMBL/GenBank/DDBJ whole genome shotgun (WGS) entry which is preliminary data.</text>
</comment>
<proteinExistence type="inferred from homology"/>
<dbReference type="Proteomes" id="UP000634136">
    <property type="component" value="Unassembled WGS sequence"/>
</dbReference>
<keyword evidence="5" id="KW-1070">Brassinosteroid signaling pathway</keyword>
<keyword evidence="4 5" id="KW-0804">Transcription</keyword>
<dbReference type="GO" id="GO:0006351">
    <property type="term" value="P:DNA-templated transcription"/>
    <property type="evidence" value="ECO:0007669"/>
    <property type="project" value="InterPro"/>
</dbReference>
<organism evidence="7 8">
    <name type="scientific">Senna tora</name>
    <dbReference type="NCBI Taxonomy" id="362788"/>
    <lineage>
        <taxon>Eukaryota</taxon>
        <taxon>Viridiplantae</taxon>
        <taxon>Streptophyta</taxon>
        <taxon>Embryophyta</taxon>
        <taxon>Tracheophyta</taxon>
        <taxon>Spermatophyta</taxon>
        <taxon>Magnoliopsida</taxon>
        <taxon>eudicotyledons</taxon>
        <taxon>Gunneridae</taxon>
        <taxon>Pentapetalae</taxon>
        <taxon>rosids</taxon>
        <taxon>fabids</taxon>
        <taxon>Fabales</taxon>
        <taxon>Fabaceae</taxon>
        <taxon>Caesalpinioideae</taxon>
        <taxon>Cassia clade</taxon>
        <taxon>Senna</taxon>
    </lineage>
</organism>
<comment type="subcellular location">
    <subcellularLocation>
        <location evidence="5">Nucleus</location>
    </subcellularLocation>
</comment>
<comment type="function">
    <text evidence="5">Functions in brassinosteroid signaling. May function as transcriptional repressor.</text>
</comment>
<evidence type="ECO:0000256" key="5">
    <source>
        <dbReference type="RuleBase" id="RU369040"/>
    </source>
</evidence>
<gene>
    <name evidence="7" type="ORF">G2W53_016657</name>
</gene>
<evidence type="ECO:0000259" key="6">
    <source>
        <dbReference type="Pfam" id="PF05687"/>
    </source>
</evidence>
<protein>
    <recommendedName>
        <fullName evidence="5">Protein BZR1 homolog</fullName>
    </recommendedName>
    <alternativeName>
        <fullName evidence="5">Protein BRASSINAZOLE-RESISTANT 1 homolog</fullName>
    </alternativeName>
</protein>
<dbReference type="GO" id="GO:0003677">
    <property type="term" value="F:DNA binding"/>
    <property type="evidence" value="ECO:0007669"/>
    <property type="project" value="UniProtKB-UniRule"/>
</dbReference>
<dbReference type="OrthoDB" id="1907033at2759"/>
<keyword evidence="3 5" id="KW-0238">DNA-binding</keyword>
<sequence>MAERGKKGCIKTSKGPWIVRRITKDGVISQHYRFPSERERQNNKAREQKRRSIARRIFAGLKAHGNYILPKHADTNDLLKALCEEAGWIVEEDGTIYKKVAPNNGIHKHTCVLLRVPRRHVHRVRLHHHRPVAVAAVQGGDGAVIGEAVVPADDAEAEDVALVVEDVEALGAGRSGEARDDVDLTESTDVAVANEDAAGLDEVLVGLGVVESADDGPDGGERSGDLLSESGTALVGTEEVGVVGGNGGRRKRVVKILEKAMRMRMRSVVDCLEEEGRRIGRIWKHDF</sequence>
<evidence type="ECO:0000256" key="4">
    <source>
        <dbReference type="ARBA" id="ARBA00023163"/>
    </source>
</evidence>
<name>A0A834TN13_9FABA</name>
<evidence type="ECO:0000313" key="7">
    <source>
        <dbReference type="EMBL" id="KAF7825493.1"/>
    </source>
</evidence>
<evidence type="ECO:0000256" key="2">
    <source>
        <dbReference type="ARBA" id="ARBA00023015"/>
    </source>
</evidence>
<dbReference type="GO" id="GO:0005634">
    <property type="term" value="C:nucleus"/>
    <property type="evidence" value="ECO:0007669"/>
    <property type="project" value="UniProtKB-SubCell"/>
</dbReference>
<keyword evidence="2 5" id="KW-0805">Transcription regulation</keyword>
<comment type="similarity">
    <text evidence="1 5">Belongs to the BZR/LAT61 family.</text>
</comment>
<dbReference type="PANTHER" id="PTHR31506">
    <property type="entry name" value="BES1/BZR1 HOMOLOG PROTEIN 3-RELATED"/>
    <property type="match status" value="1"/>
</dbReference>
<dbReference type="EMBL" id="JAAIUW010000006">
    <property type="protein sequence ID" value="KAF7825493.1"/>
    <property type="molecule type" value="Genomic_DNA"/>
</dbReference>
<feature type="domain" description="BES1/BZR1 plant transcription factor N-terminal" evidence="6">
    <location>
        <begin position="33"/>
        <end position="101"/>
    </location>
</feature>